<evidence type="ECO:0000256" key="1">
    <source>
        <dbReference type="SAM" id="Phobius"/>
    </source>
</evidence>
<dbReference type="AlphaFoldDB" id="A0A4S8JCU6"/>
<accession>A0A4S8JCU6</accession>
<gene>
    <name evidence="2" type="ORF">C4D60_Mb07t04170</name>
</gene>
<feature type="transmembrane region" description="Helical" evidence="1">
    <location>
        <begin position="6"/>
        <end position="28"/>
    </location>
</feature>
<evidence type="ECO:0000313" key="3">
    <source>
        <dbReference type="Proteomes" id="UP000317650"/>
    </source>
</evidence>
<keyword evidence="1" id="KW-0472">Membrane</keyword>
<sequence>MEYPLIIALKVTAFFTGISSNILLASVVRWHLQYMETKEVPTRSSWSIPYFTDSACRDCPSETKESEVHTLRTKGRIG</sequence>
<name>A0A4S8JCU6_MUSBA</name>
<protein>
    <submittedName>
        <fullName evidence="2">Uncharacterized protein</fullName>
    </submittedName>
</protein>
<keyword evidence="3" id="KW-1185">Reference proteome</keyword>
<dbReference type="EMBL" id="PYDT01000005">
    <property type="protein sequence ID" value="THU59637.1"/>
    <property type="molecule type" value="Genomic_DNA"/>
</dbReference>
<reference evidence="2 3" key="1">
    <citation type="journal article" date="2019" name="Nat. Plants">
        <title>Genome sequencing of Musa balbisiana reveals subgenome evolution and function divergence in polyploid bananas.</title>
        <authorList>
            <person name="Yao X."/>
        </authorList>
    </citation>
    <scope>NUCLEOTIDE SEQUENCE [LARGE SCALE GENOMIC DNA]</scope>
    <source>
        <strain evidence="3">cv. DH-PKW</strain>
        <tissue evidence="2">Leaves</tissue>
    </source>
</reference>
<keyword evidence="1" id="KW-1133">Transmembrane helix</keyword>
<dbReference type="Proteomes" id="UP000317650">
    <property type="component" value="Chromosome 7"/>
</dbReference>
<evidence type="ECO:0000313" key="2">
    <source>
        <dbReference type="EMBL" id="THU59637.1"/>
    </source>
</evidence>
<proteinExistence type="predicted"/>
<organism evidence="2 3">
    <name type="scientific">Musa balbisiana</name>
    <name type="common">Banana</name>
    <dbReference type="NCBI Taxonomy" id="52838"/>
    <lineage>
        <taxon>Eukaryota</taxon>
        <taxon>Viridiplantae</taxon>
        <taxon>Streptophyta</taxon>
        <taxon>Embryophyta</taxon>
        <taxon>Tracheophyta</taxon>
        <taxon>Spermatophyta</taxon>
        <taxon>Magnoliopsida</taxon>
        <taxon>Liliopsida</taxon>
        <taxon>Zingiberales</taxon>
        <taxon>Musaceae</taxon>
        <taxon>Musa</taxon>
    </lineage>
</organism>
<comment type="caution">
    <text evidence="2">The sequence shown here is derived from an EMBL/GenBank/DDBJ whole genome shotgun (WGS) entry which is preliminary data.</text>
</comment>
<keyword evidence="1" id="KW-0812">Transmembrane</keyword>